<sequence length="60" mass="6316">MPIMARTACKLWLPSNKLSGQLYSSMSTINADTTSYTTAAATTTTNSSSAATASSIIYNF</sequence>
<protein>
    <submittedName>
        <fullName evidence="1">Uncharacterized protein</fullName>
    </submittedName>
</protein>
<reference evidence="1" key="1">
    <citation type="submission" date="2023-11" db="EMBL/GenBank/DDBJ databases">
        <authorList>
            <person name="Poullet M."/>
        </authorList>
    </citation>
    <scope>NUCLEOTIDE SEQUENCE</scope>
    <source>
        <strain evidence="1">E1834</strain>
    </source>
</reference>
<dbReference type="EMBL" id="CAVMJV010000051">
    <property type="protein sequence ID" value="CAK5083530.1"/>
    <property type="molecule type" value="Genomic_DNA"/>
</dbReference>
<keyword evidence="2" id="KW-1185">Reference proteome</keyword>
<dbReference type="Proteomes" id="UP001497535">
    <property type="component" value="Unassembled WGS sequence"/>
</dbReference>
<proteinExistence type="predicted"/>
<organism evidence="1 2">
    <name type="scientific">Meloidogyne enterolobii</name>
    <name type="common">Root-knot nematode worm</name>
    <name type="synonym">Meloidogyne mayaguensis</name>
    <dbReference type="NCBI Taxonomy" id="390850"/>
    <lineage>
        <taxon>Eukaryota</taxon>
        <taxon>Metazoa</taxon>
        <taxon>Ecdysozoa</taxon>
        <taxon>Nematoda</taxon>
        <taxon>Chromadorea</taxon>
        <taxon>Rhabditida</taxon>
        <taxon>Tylenchina</taxon>
        <taxon>Tylenchomorpha</taxon>
        <taxon>Tylenchoidea</taxon>
        <taxon>Meloidogynidae</taxon>
        <taxon>Meloidogyninae</taxon>
        <taxon>Meloidogyne</taxon>
    </lineage>
</organism>
<gene>
    <name evidence="1" type="ORF">MENTE1834_LOCUS30876</name>
</gene>
<evidence type="ECO:0000313" key="2">
    <source>
        <dbReference type="Proteomes" id="UP001497535"/>
    </source>
</evidence>
<comment type="caution">
    <text evidence="1">The sequence shown here is derived from an EMBL/GenBank/DDBJ whole genome shotgun (WGS) entry which is preliminary data.</text>
</comment>
<evidence type="ECO:0000313" key="1">
    <source>
        <dbReference type="EMBL" id="CAK5083530.1"/>
    </source>
</evidence>
<accession>A0ACB1A011</accession>
<name>A0ACB1A011_MELEN</name>